<evidence type="ECO:0000256" key="1">
    <source>
        <dbReference type="ARBA" id="ARBA00023002"/>
    </source>
</evidence>
<evidence type="ECO:0000313" key="4">
    <source>
        <dbReference type="EMBL" id="MFC4134160.1"/>
    </source>
</evidence>
<dbReference type="RefSeq" id="WP_253761658.1">
    <property type="nucleotide sequence ID" value="NZ_JAMZDZ010000001.1"/>
</dbReference>
<keyword evidence="2" id="KW-0503">Monooxygenase</keyword>
<sequence>MGQAVVVGAGVGGLAAAGALARNGWRVTLLERNDRLRADPAAVLLWPNGVRALRALGLADGLDSIATPVPPSGIRRADGSWLVQPGAAAALSPRSAPVVVHSEDLHDALIARLTATVDVRTGISVRQARVTPRDRPSVTDGRATWEADLLVGADGVQSVVRRAVSPESSVISSGYAAWRAVIPWYRAPHLATDVALGAEILGGDYRFFAASLGERGSAGASTRGGIYWQATVAGAARPEAPATQLALLRRWFERWPAPVGDLLGATEPDDLVQHDVREINPALTEFGTPSTTGGVALIGDAAHGMAHHLAQGACLAFEDVATLVALANQTQPGDGLRAAVLAYSKARVPRSAAVARQTKRVAAVLAPRGRFGTRARDAAFGVLSTRVLDRARAEAANWFPPN</sequence>
<comment type="caution">
    <text evidence="4">The sequence shown here is derived from an EMBL/GenBank/DDBJ whole genome shotgun (WGS) entry which is preliminary data.</text>
</comment>
<dbReference type="PANTHER" id="PTHR13789">
    <property type="entry name" value="MONOOXYGENASE"/>
    <property type="match status" value="1"/>
</dbReference>
<gene>
    <name evidence="4" type="ORF">ACFOZ4_26420</name>
</gene>
<evidence type="ECO:0000313" key="5">
    <source>
        <dbReference type="Proteomes" id="UP001595816"/>
    </source>
</evidence>
<reference evidence="5" key="1">
    <citation type="journal article" date="2019" name="Int. J. Syst. Evol. Microbiol.">
        <title>The Global Catalogue of Microorganisms (GCM) 10K type strain sequencing project: providing services to taxonomists for standard genome sequencing and annotation.</title>
        <authorList>
            <consortium name="The Broad Institute Genomics Platform"/>
            <consortium name="The Broad Institute Genome Sequencing Center for Infectious Disease"/>
            <person name="Wu L."/>
            <person name="Ma J."/>
        </authorList>
    </citation>
    <scope>NUCLEOTIDE SEQUENCE [LARGE SCALE GENOMIC DNA]</scope>
    <source>
        <strain evidence="5">CGMCC 4.7289</strain>
    </source>
</reference>
<accession>A0ABV8LSY0</accession>
<feature type="domain" description="FAD-binding" evidence="3">
    <location>
        <begin position="3"/>
        <end position="357"/>
    </location>
</feature>
<dbReference type="EMBL" id="JBHSAY010000015">
    <property type="protein sequence ID" value="MFC4134160.1"/>
    <property type="molecule type" value="Genomic_DNA"/>
</dbReference>
<dbReference type="InterPro" id="IPR002938">
    <property type="entry name" value="FAD-bd"/>
</dbReference>
<evidence type="ECO:0000256" key="2">
    <source>
        <dbReference type="ARBA" id="ARBA00023033"/>
    </source>
</evidence>
<protein>
    <submittedName>
        <fullName evidence="4">FAD-dependent oxidoreductase</fullName>
    </submittedName>
</protein>
<dbReference type="InterPro" id="IPR050493">
    <property type="entry name" value="FAD-dep_Monooxygenase_BioMet"/>
</dbReference>
<dbReference type="Proteomes" id="UP001595816">
    <property type="component" value="Unassembled WGS sequence"/>
</dbReference>
<dbReference type="SUPFAM" id="SSF51905">
    <property type="entry name" value="FAD/NAD(P)-binding domain"/>
    <property type="match status" value="1"/>
</dbReference>
<dbReference type="InterPro" id="IPR036188">
    <property type="entry name" value="FAD/NAD-bd_sf"/>
</dbReference>
<dbReference type="PANTHER" id="PTHR13789:SF309">
    <property type="entry name" value="PUTATIVE (AFU_ORTHOLOGUE AFUA_6G14510)-RELATED"/>
    <property type="match status" value="1"/>
</dbReference>
<keyword evidence="5" id="KW-1185">Reference proteome</keyword>
<proteinExistence type="predicted"/>
<dbReference type="PRINTS" id="PR00420">
    <property type="entry name" value="RNGMNOXGNASE"/>
</dbReference>
<dbReference type="Pfam" id="PF01494">
    <property type="entry name" value="FAD_binding_3"/>
    <property type="match status" value="1"/>
</dbReference>
<keyword evidence="1" id="KW-0560">Oxidoreductase</keyword>
<evidence type="ECO:0000259" key="3">
    <source>
        <dbReference type="Pfam" id="PF01494"/>
    </source>
</evidence>
<name>A0ABV8LSY0_9ACTN</name>
<organism evidence="4 5">
    <name type="scientific">Hamadaea flava</name>
    <dbReference type="NCBI Taxonomy" id="1742688"/>
    <lineage>
        <taxon>Bacteria</taxon>
        <taxon>Bacillati</taxon>
        <taxon>Actinomycetota</taxon>
        <taxon>Actinomycetes</taxon>
        <taxon>Micromonosporales</taxon>
        <taxon>Micromonosporaceae</taxon>
        <taxon>Hamadaea</taxon>
    </lineage>
</organism>
<dbReference type="Gene3D" id="3.50.50.60">
    <property type="entry name" value="FAD/NAD(P)-binding domain"/>
    <property type="match status" value="1"/>
</dbReference>